<dbReference type="Proteomes" id="UP000250321">
    <property type="component" value="Unassembled WGS sequence"/>
</dbReference>
<evidence type="ECO:0000256" key="1">
    <source>
        <dbReference type="SAM" id="MobiDB-lite"/>
    </source>
</evidence>
<protein>
    <recommendedName>
        <fullName evidence="5">CLAVATA3/ESR (CLE)-related protein 45</fullName>
    </recommendedName>
</protein>
<evidence type="ECO:0000256" key="2">
    <source>
        <dbReference type="SAM" id="SignalP"/>
    </source>
</evidence>
<dbReference type="OrthoDB" id="683168at2759"/>
<keyword evidence="2" id="KW-0732">Signal</keyword>
<organism evidence="3 4">
    <name type="scientific">Prunus yedoensis var. nudiflora</name>
    <dbReference type="NCBI Taxonomy" id="2094558"/>
    <lineage>
        <taxon>Eukaryota</taxon>
        <taxon>Viridiplantae</taxon>
        <taxon>Streptophyta</taxon>
        <taxon>Embryophyta</taxon>
        <taxon>Tracheophyta</taxon>
        <taxon>Spermatophyta</taxon>
        <taxon>Magnoliopsida</taxon>
        <taxon>eudicotyledons</taxon>
        <taxon>Gunneridae</taxon>
        <taxon>Pentapetalae</taxon>
        <taxon>rosids</taxon>
        <taxon>fabids</taxon>
        <taxon>Rosales</taxon>
        <taxon>Rosaceae</taxon>
        <taxon>Amygdaloideae</taxon>
        <taxon>Amygdaleae</taxon>
        <taxon>Prunus</taxon>
    </lineage>
</organism>
<feature type="region of interest" description="Disordered" evidence="1">
    <location>
        <begin position="57"/>
        <end position="97"/>
    </location>
</feature>
<dbReference type="InterPro" id="IPR038821">
    <property type="entry name" value="CLE45-like"/>
</dbReference>
<dbReference type="EMBL" id="PJQY01000062">
    <property type="protein sequence ID" value="PQQ19557.1"/>
    <property type="molecule type" value="Genomic_DNA"/>
</dbReference>
<dbReference type="STRING" id="2094558.A0A314ZMX4"/>
<name>A0A314ZMX4_PRUYE</name>
<sequence length="97" mass="10872">MVFSSHGVFVLLFCVGLFLVVQPDEVSALTSIGLALRENQGQYHGIVPRHQRTLEAATMEEMSTEKKNSTNTNSNFDPNQSSKRRVRRGSDPIHNRS</sequence>
<accession>A0A314ZMX4</accession>
<comment type="caution">
    <text evidence="3">The sequence shown here is derived from an EMBL/GenBank/DDBJ whole genome shotgun (WGS) entry which is preliminary data.</text>
</comment>
<evidence type="ECO:0000313" key="4">
    <source>
        <dbReference type="Proteomes" id="UP000250321"/>
    </source>
</evidence>
<dbReference type="PANTHER" id="PTHR36726:SF4">
    <property type="entry name" value="CLAVATA3_ESR (CLE)-RELATED PROTEIN 45"/>
    <property type="match status" value="1"/>
</dbReference>
<reference evidence="3 4" key="1">
    <citation type="submission" date="2018-02" db="EMBL/GenBank/DDBJ databases">
        <title>Draft genome of wild Prunus yedoensis var. nudiflora.</title>
        <authorList>
            <person name="Baek S."/>
            <person name="Kim J.-H."/>
            <person name="Choi K."/>
            <person name="Kim G.-B."/>
            <person name="Cho A."/>
            <person name="Jang H."/>
            <person name="Shin C.-H."/>
            <person name="Yu H.-J."/>
            <person name="Mun J.-H."/>
        </authorList>
    </citation>
    <scope>NUCLEOTIDE SEQUENCE [LARGE SCALE GENOMIC DNA]</scope>
    <source>
        <strain evidence="4">cv. Jeju island</strain>
        <tissue evidence="3">Leaf</tissue>
    </source>
</reference>
<proteinExistence type="predicted"/>
<feature type="signal peptide" evidence="2">
    <location>
        <begin position="1"/>
        <end position="28"/>
    </location>
</feature>
<dbReference type="AlphaFoldDB" id="A0A314ZMX4"/>
<dbReference type="PANTHER" id="PTHR36726">
    <property type="entry name" value="CLAVATA3/ESR (CLE)-RELATED PROTEIN 45"/>
    <property type="match status" value="1"/>
</dbReference>
<evidence type="ECO:0008006" key="5">
    <source>
        <dbReference type="Google" id="ProtNLM"/>
    </source>
</evidence>
<evidence type="ECO:0000313" key="3">
    <source>
        <dbReference type="EMBL" id="PQQ19557.1"/>
    </source>
</evidence>
<keyword evidence="4" id="KW-1185">Reference proteome</keyword>
<feature type="compositionally biased region" description="Basic and acidic residues" evidence="1">
    <location>
        <begin position="88"/>
        <end position="97"/>
    </location>
</feature>
<gene>
    <name evidence="3" type="ORF">Pyn_07373</name>
</gene>
<feature type="chain" id="PRO_5016297747" description="CLAVATA3/ESR (CLE)-related protein 45" evidence="2">
    <location>
        <begin position="29"/>
        <end position="97"/>
    </location>
</feature>